<protein>
    <submittedName>
        <fullName evidence="1">Uncharacterized protein</fullName>
    </submittedName>
</protein>
<comment type="caution">
    <text evidence="1">The sequence shown here is derived from an EMBL/GenBank/DDBJ whole genome shotgun (WGS) entry which is preliminary data.</text>
</comment>
<dbReference type="EMBL" id="JAVRJZ010000067">
    <property type="protein sequence ID" value="KAK2703866.1"/>
    <property type="molecule type" value="Genomic_DNA"/>
</dbReference>
<name>A0AA88HEK9_ARTSF</name>
<dbReference type="EMBL" id="JAVRJZ010000067">
    <property type="protein sequence ID" value="KAK2703867.1"/>
    <property type="molecule type" value="Genomic_DNA"/>
</dbReference>
<sequence>MEEEQVKENSKIYLKTPYLDAIQSIPGESAHDKYCWIAVEIKARIAMGANLEEIVKMEQFPRALYGLIKVEAAKILNRTGHTSQSNYEAIEEGLKSENTEIFSRSLQAKEFFNNITDFDYFSNNLLHHVSYNTRCKIIKKLAHRLAGRNPQLAEEFFDGILSSYGVDRAMPILVACSKLFIKDVISKQKLVLSIGMVNLLYKRYPDLIVWYLKLSNPALNDPLERRIHHVKISEYKSFLPKLIRRNLSAFVEIYEMHSKNSLGLHLSRKQANRFAWNAKKYYLDKPNIFYKLLIPENISEEDMKIMFPKMLPDKIEDFNTNRMLQYLRQYPKAFSVSLLLKSYENVYGMSLLDEEKIVTAELMKILPAEERVRQAKIKTRKHDEDSIGGNDKFMWRCFLPANEVLPKIRERIAKTSDMFERKNLVSQMLFCCKVNEDDESLLEVLKYVQDRHRNEMSSFHHAFLVKIQSIYDTLHLSLDHWSILFEIIQRMYAKAKSSDFINVPMDFLETAVRFRLNNNLPPEPILKMMFFVLSRGYQSYWNVLTDYPEYERLCLLHFLRIAEQMEQESWNAIKTKTIPNLIMSIYRFNERHAKVNDLKIEFFSMRDYPWIFNELFEMLKENRQDFRLNALKTALKKNEIDIYNHLWPSEPDIVTIDINTMNQLKKDPKRILSHWETYYDLCRKLNYNGAVHRFVRSLRWYNTIPIKFAERCVDGVLKGKNENLLVMLGSLVHGETFAKFIEPLLPTEKMIDMDEQSRQNSFSFLHKIPYGMEMANPPVPLELIGRLCEGDYLSSSLSALNNSCRRTSVTKVIPFAKHLCCQRVTVAKHGIRLIAMVTSLEELIEFLSISWKQQEHHSVRKVVFDKVKHLFRRMPSPSTWGLMKMIISTISEKEESLLLIWPFDLADVPNDYITEYLKIVLEMIDRLEGTSKEQTIKSYIISFLRSIDLAICNILPDEFLVELFRRYLFNETCNHANPAYVARALLINLYLETTGDNLDRRLDTFSKIFVDAVKSKWNMLDSTESPHYYPIRNSVRTLITEIVYTKMKPEARSLVIDRVMETFLSVLTHEDDAQCYLLLIYAQEWNRVKTPKEFATEIGKKLSELIEIYTPLFSYFIADALKDFLKHGHSDNFSSEYFLREFVETLSELGTVEASYTAAQVLFLFSKESGANCHLPVLRKLAKTEHPAIKSLVNHIQK</sequence>
<dbReference type="Proteomes" id="UP001187531">
    <property type="component" value="Unassembled WGS sequence"/>
</dbReference>
<proteinExistence type="predicted"/>
<keyword evidence="2" id="KW-1185">Reference proteome</keyword>
<evidence type="ECO:0000313" key="1">
    <source>
        <dbReference type="EMBL" id="KAK2703867.1"/>
    </source>
</evidence>
<reference evidence="1" key="1">
    <citation type="submission" date="2023-07" db="EMBL/GenBank/DDBJ databases">
        <title>Chromosome-level genome assembly of Artemia franciscana.</title>
        <authorList>
            <person name="Jo E."/>
        </authorList>
    </citation>
    <scope>NUCLEOTIDE SEQUENCE</scope>
    <source>
        <tissue evidence="1">Whole body</tissue>
    </source>
</reference>
<gene>
    <name evidence="1" type="ORF">QYM36_017795</name>
</gene>
<dbReference type="AlphaFoldDB" id="A0AA88HEK9"/>
<accession>A0AA88HEK9</accession>
<organism evidence="1 2">
    <name type="scientific">Artemia franciscana</name>
    <name type="common">Brine shrimp</name>
    <name type="synonym">Artemia sanfranciscana</name>
    <dbReference type="NCBI Taxonomy" id="6661"/>
    <lineage>
        <taxon>Eukaryota</taxon>
        <taxon>Metazoa</taxon>
        <taxon>Ecdysozoa</taxon>
        <taxon>Arthropoda</taxon>
        <taxon>Crustacea</taxon>
        <taxon>Branchiopoda</taxon>
        <taxon>Anostraca</taxon>
        <taxon>Artemiidae</taxon>
        <taxon>Artemia</taxon>
    </lineage>
</organism>
<dbReference type="EMBL" id="JAVRJZ010000067">
    <property type="protein sequence ID" value="KAK2703864.1"/>
    <property type="molecule type" value="Genomic_DNA"/>
</dbReference>
<dbReference type="EMBL" id="JAVRJZ010000067">
    <property type="protein sequence ID" value="KAK2703865.1"/>
    <property type="molecule type" value="Genomic_DNA"/>
</dbReference>
<evidence type="ECO:0000313" key="2">
    <source>
        <dbReference type="Proteomes" id="UP001187531"/>
    </source>
</evidence>